<feature type="domain" description="Peptidase S8/S53" evidence="8">
    <location>
        <begin position="1"/>
        <end position="111"/>
    </location>
</feature>
<evidence type="ECO:0000256" key="5">
    <source>
        <dbReference type="ARBA" id="ARBA00022825"/>
    </source>
</evidence>
<dbReference type="SUPFAM" id="SSF52743">
    <property type="entry name" value="Subtilisin-like"/>
    <property type="match status" value="1"/>
</dbReference>
<dbReference type="InterPro" id="IPR036852">
    <property type="entry name" value="Peptidase_S8/S53_dom_sf"/>
</dbReference>
<keyword evidence="6" id="KW-0865">Zymogen</keyword>
<dbReference type="InterPro" id="IPR050131">
    <property type="entry name" value="Peptidase_S8_subtilisin-like"/>
</dbReference>
<evidence type="ECO:0000313" key="10">
    <source>
        <dbReference type="Proteomes" id="UP000191672"/>
    </source>
</evidence>
<keyword evidence="5" id="KW-0720">Serine protease</keyword>
<comment type="similarity">
    <text evidence="1 7">Belongs to the peptidase S8 family.</text>
</comment>
<comment type="caution">
    <text evidence="7">Lacks conserved residue(s) required for the propagation of feature annotation.</text>
</comment>
<evidence type="ECO:0000256" key="6">
    <source>
        <dbReference type="ARBA" id="ARBA00023145"/>
    </source>
</evidence>
<dbReference type="InterPro" id="IPR000209">
    <property type="entry name" value="Peptidase_S8/S53_dom"/>
</dbReference>
<reference evidence="10" key="1">
    <citation type="journal article" date="2017" name="Nat. Microbiol.">
        <title>Global analysis of biosynthetic gene clusters reveals vast potential of secondary metabolite production in Penicillium species.</title>
        <authorList>
            <person name="Nielsen J.C."/>
            <person name="Grijseels S."/>
            <person name="Prigent S."/>
            <person name="Ji B."/>
            <person name="Dainat J."/>
            <person name="Nielsen K.F."/>
            <person name="Frisvad J.C."/>
            <person name="Workman M."/>
            <person name="Nielsen J."/>
        </authorList>
    </citation>
    <scope>NUCLEOTIDE SEQUENCE [LARGE SCALE GENOMIC DNA]</scope>
    <source>
        <strain evidence="10">IBT 31811</strain>
    </source>
</reference>
<dbReference type="InterPro" id="IPR023828">
    <property type="entry name" value="Peptidase_S8_Ser-AS"/>
</dbReference>
<gene>
    <name evidence="9" type="ORF">PENANT_c119G03504</name>
</gene>
<dbReference type="Proteomes" id="UP000191672">
    <property type="component" value="Unassembled WGS sequence"/>
</dbReference>
<dbReference type="AlphaFoldDB" id="A0A1V6PIC0"/>
<evidence type="ECO:0000259" key="8">
    <source>
        <dbReference type="Pfam" id="PF00082"/>
    </source>
</evidence>
<dbReference type="Gene3D" id="3.40.50.200">
    <property type="entry name" value="Peptidase S8/S53 domain"/>
    <property type="match status" value="1"/>
</dbReference>
<dbReference type="EMBL" id="MDYN01000119">
    <property type="protein sequence ID" value="OQD76759.1"/>
    <property type="molecule type" value="Genomic_DNA"/>
</dbReference>
<keyword evidence="10" id="KW-1185">Reference proteome</keyword>
<evidence type="ECO:0000256" key="1">
    <source>
        <dbReference type="ARBA" id="ARBA00011073"/>
    </source>
</evidence>
<dbReference type="PANTHER" id="PTHR43806:SF58">
    <property type="entry name" value="ALKALINE PROTEASE 1-RELATED"/>
    <property type="match status" value="1"/>
</dbReference>
<proteinExistence type="inferred from homology"/>
<dbReference type="GO" id="GO:0004252">
    <property type="term" value="F:serine-type endopeptidase activity"/>
    <property type="evidence" value="ECO:0007669"/>
    <property type="project" value="InterPro"/>
</dbReference>
<keyword evidence="2" id="KW-0645">Protease</keyword>
<evidence type="ECO:0000256" key="3">
    <source>
        <dbReference type="ARBA" id="ARBA00022729"/>
    </source>
</evidence>
<comment type="caution">
    <text evidence="9">The sequence shown here is derived from an EMBL/GenBank/DDBJ whole genome shotgun (WGS) entry which is preliminary data.</text>
</comment>
<name>A0A1V6PIC0_9EURO</name>
<sequence length="291" mass="30075">MSLGGEFSKAMNDAAANVVKSGIFLSAAAGNKAENASNSSPASASEVCTIAASTSSDGSASFTNFGSVVDLYAPGQGITAAYPGGGSKTLSGTSMAAPHVAGVTAYLIALEGVTANKACARLVELATSSISRAPSGTTSKLLYNDVNATALEDSGFSSLLKEASFVKTIGMILALDILLFAQILQMEVSIGSQYSSMMTLNVLNGEVTYAKLTASNDGKWTAKNGRSGGRFWPPICQPFFHSPQHLHPRTFTGTSAAPWLAPSIHSIAALSLTLPLRSKSPSPQGYRKWVP</sequence>
<organism evidence="9 10">
    <name type="scientific">Penicillium antarcticum</name>
    <dbReference type="NCBI Taxonomy" id="416450"/>
    <lineage>
        <taxon>Eukaryota</taxon>
        <taxon>Fungi</taxon>
        <taxon>Dikarya</taxon>
        <taxon>Ascomycota</taxon>
        <taxon>Pezizomycotina</taxon>
        <taxon>Eurotiomycetes</taxon>
        <taxon>Eurotiomycetidae</taxon>
        <taxon>Eurotiales</taxon>
        <taxon>Aspergillaceae</taxon>
        <taxon>Penicillium</taxon>
    </lineage>
</organism>
<dbReference type="STRING" id="416450.A0A1V6PIC0"/>
<evidence type="ECO:0000256" key="4">
    <source>
        <dbReference type="ARBA" id="ARBA00022801"/>
    </source>
</evidence>
<dbReference type="GO" id="GO:0006508">
    <property type="term" value="P:proteolysis"/>
    <property type="evidence" value="ECO:0007669"/>
    <property type="project" value="UniProtKB-KW"/>
</dbReference>
<accession>A0A1V6PIC0</accession>
<protein>
    <recommendedName>
        <fullName evidence="8">Peptidase S8/S53 domain-containing protein</fullName>
    </recommendedName>
</protein>
<evidence type="ECO:0000256" key="2">
    <source>
        <dbReference type="ARBA" id="ARBA00022670"/>
    </source>
</evidence>
<keyword evidence="4" id="KW-0378">Hydrolase</keyword>
<dbReference type="PROSITE" id="PS00138">
    <property type="entry name" value="SUBTILASE_SER"/>
    <property type="match status" value="1"/>
</dbReference>
<evidence type="ECO:0000256" key="7">
    <source>
        <dbReference type="PROSITE-ProRule" id="PRU01240"/>
    </source>
</evidence>
<evidence type="ECO:0000313" key="9">
    <source>
        <dbReference type="EMBL" id="OQD76759.1"/>
    </source>
</evidence>
<keyword evidence="3" id="KW-0732">Signal</keyword>
<dbReference type="PROSITE" id="PS51892">
    <property type="entry name" value="SUBTILASE"/>
    <property type="match status" value="1"/>
</dbReference>
<dbReference type="PANTHER" id="PTHR43806">
    <property type="entry name" value="PEPTIDASE S8"/>
    <property type="match status" value="1"/>
</dbReference>
<dbReference type="Pfam" id="PF00082">
    <property type="entry name" value="Peptidase_S8"/>
    <property type="match status" value="1"/>
</dbReference>